<keyword evidence="6" id="KW-1185">Reference proteome</keyword>
<evidence type="ECO:0000256" key="1">
    <source>
        <dbReference type="ARBA" id="ARBA00022490"/>
    </source>
</evidence>
<dbReference type="NCBIfam" id="NF007598">
    <property type="entry name" value="PRK10244.1"/>
    <property type="match status" value="1"/>
</dbReference>
<evidence type="ECO:0000313" key="5">
    <source>
        <dbReference type="EMBL" id="SFK33965.1"/>
    </source>
</evidence>
<reference evidence="5 6" key="1">
    <citation type="submission" date="2016-10" db="EMBL/GenBank/DDBJ databases">
        <authorList>
            <person name="Varghese N."/>
            <person name="Submissions S."/>
        </authorList>
    </citation>
    <scope>NUCLEOTIDE SEQUENCE [LARGE SCALE GENOMIC DNA]</scope>
    <source>
        <strain evidence="5 6">YR512</strain>
    </source>
</reference>
<evidence type="ECO:0000256" key="4">
    <source>
        <dbReference type="SAM" id="MobiDB-lite"/>
    </source>
</evidence>
<dbReference type="RefSeq" id="WP_091003932.1">
    <property type="nucleotide sequence ID" value="NZ_FOSD01000006.1"/>
</dbReference>
<dbReference type="Proteomes" id="UP000198841">
    <property type="component" value="Unassembled WGS sequence"/>
</dbReference>
<sequence>MKNVVLSMLAKISKIDAATKQLTARVEAQSLLISALVLAVSKQGGVTAMIESANKAINTVIESAESDDMLKSDAAILLSELQDLLTISRAVDGADTEINHEGLTEISGMSSGNDNSIQDKS</sequence>
<evidence type="ECO:0000256" key="2">
    <source>
        <dbReference type="ARBA" id="ARBA00023016"/>
    </source>
</evidence>
<protein>
    <submittedName>
        <fullName evidence="5">Sigma-S stabilisation anti-adaptor protein</fullName>
    </submittedName>
</protein>
<keyword evidence="3" id="KW-0175">Coiled coil</keyword>
<dbReference type="Pfam" id="PF10796">
    <property type="entry name" value="Anti-adapt_IraP"/>
    <property type="match status" value="1"/>
</dbReference>
<name>A0A1I3YQ95_9GAMM</name>
<organism evidence="5 6">
    <name type="scientific">Candidatus Pantoea symbiotica</name>
    <dbReference type="NCBI Taxonomy" id="1884370"/>
    <lineage>
        <taxon>Bacteria</taxon>
        <taxon>Pseudomonadati</taxon>
        <taxon>Pseudomonadota</taxon>
        <taxon>Gammaproteobacteria</taxon>
        <taxon>Enterobacterales</taxon>
        <taxon>Erwiniaceae</taxon>
        <taxon>Pantoea</taxon>
    </lineage>
</organism>
<accession>A0A1I3YQ95</accession>
<evidence type="ECO:0000313" key="6">
    <source>
        <dbReference type="Proteomes" id="UP000198841"/>
    </source>
</evidence>
<dbReference type="InterPro" id="IPR019732">
    <property type="entry name" value="SigmaS_Anti-adapt_IraP"/>
</dbReference>
<feature type="compositionally biased region" description="Polar residues" evidence="4">
    <location>
        <begin position="107"/>
        <end position="121"/>
    </location>
</feature>
<dbReference type="EMBL" id="FOSD01000006">
    <property type="protein sequence ID" value="SFK33965.1"/>
    <property type="molecule type" value="Genomic_DNA"/>
</dbReference>
<proteinExistence type="predicted"/>
<evidence type="ECO:0000256" key="3">
    <source>
        <dbReference type="ARBA" id="ARBA00023054"/>
    </source>
</evidence>
<feature type="region of interest" description="Disordered" evidence="4">
    <location>
        <begin position="101"/>
        <end position="121"/>
    </location>
</feature>
<keyword evidence="1" id="KW-0963">Cytoplasm</keyword>
<comment type="caution">
    <text evidence="5">The sequence shown here is derived from an EMBL/GenBank/DDBJ whole genome shotgun (WGS) entry which is preliminary data.</text>
</comment>
<gene>
    <name evidence="5" type="ORF">SAMN05518863_106172</name>
</gene>
<keyword evidence="2" id="KW-0346">Stress response</keyword>